<feature type="compositionally biased region" description="Polar residues" evidence="1">
    <location>
        <begin position="45"/>
        <end position="59"/>
    </location>
</feature>
<feature type="region of interest" description="Disordered" evidence="1">
    <location>
        <begin position="34"/>
        <end position="82"/>
    </location>
</feature>
<evidence type="ECO:0000256" key="1">
    <source>
        <dbReference type="SAM" id="MobiDB-lite"/>
    </source>
</evidence>
<reference evidence="2 3" key="1">
    <citation type="journal article" date="2019" name="Sci. Rep.">
        <title>Orb-weaving spider Araneus ventricosus genome elucidates the spidroin gene catalogue.</title>
        <authorList>
            <person name="Kono N."/>
            <person name="Nakamura H."/>
            <person name="Ohtoshi R."/>
            <person name="Moran D.A.P."/>
            <person name="Shinohara A."/>
            <person name="Yoshida Y."/>
            <person name="Fujiwara M."/>
            <person name="Mori M."/>
            <person name="Tomita M."/>
            <person name="Arakawa K."/>
        </authorList>
    </citation>
    <scope>NUCLEOTIDE SEQUENCE [LARGE SCALE GENOMIC DNA]</scope>
</reference>
<accession>A0A4Y2L156</accession>
<evidence type="ECO:0000313" key="3">
    <source>
        <dbReference type="Proteomes" id="UP000499080"/>
    </source>
</evidence>
<protein>
    <submittedName>
        <fullName evidence="2">Uncharacterized protein</fullName>
    </submittedName>
</protein>
<evidence type="ECO:0000313" key="2">
    <source>
        <dbReference type="EMBL" id="GBN07356.1"/>
    </source>
</evidence>
<gene>
    <name evidence="2" type="ORF">AVEN_182093_1</name>
</gene>
<dbReference type="AlphaFoldDB" id="A0A4Y2L156"/>
<sequence length="82" mass="9186">MKCSGGNDEVIMGKDCSDQREMIEVERAMMKCLAGTGGSDHGQWFSPQRSADTTQQEGADTTPPEGDDTTQRWPLMRLHRKR</sequence>
<comment type="caution">
    <text evidence="2">The sequence shown here is derived from an EMBL/GenBank/DDBJ whole genome shotgun (WGS) entry which is preliminary data.</text>
</comment>
<keyword evidence="3" id="KW-1185">Reference proteome</keyword>
<organism evidence="2 3">
    <name type="scientific">Araneus ventricosus</name>
    <name type="common">Orbweaver spider</name>
    <name type="synonym">Epeira ventricosa</name>
    <dbReference type="NCBI Taxonomy" id="182803"/>
    <lineage>
        <taxon>Eukaryota</taxon>
        <taxon>Metazoa</taxon>
        <taxon>Ecdysozoa</taxon>
        <taxon>Arthropoda</taxon>
        <taxon>Chelicerata</taxon>
        <taxon>Arachnida</taxon>
        <taxon>Araneae</taxon>
        <taxon>Araneomorphae</taxon>
        <taxon>Entelegynae</taxon>
        <taxon>Araneoidea</taxon>
        <taxon>Araneidae</taxon>
        <taxon>Araneus</taxon>
    </lineage>
</organism>
<dbReference type="EMBL" id="BGPR01005153">
    <property type="protein sequence ID" value="GBN07356.1"/>
    <property type="molecule type" value="Genomic_DNA"/>
</dbReference>
<proteinExistence type="predicted"/>
<name>A0A4Y2L156_ARAVE</name>
<dbReference type="Proteomes" id="UP000499080">
    <property type="component" value="Unassembled WGS sequence"/>
</dbReference>